<dbReference type="Proteomes" id="UP000704712">
    <property type="component" value="Unassembled WGS sequence"/>
</dbReference>
<comment type="caution">
    <text evidence="1">The sequence shown here is derived from an EMBL/GenBank/DDBJ whole genome shotgun (WGS) entry which is preliminary data.</text>
</comment>
<sequence length="130" mass="14473">MMIERDRSGTWRARRSPRTETSVSVRQRMALEDVQTKTVVLKCSACLRITGDPVIQVRVGLGRSQKNTVCAEESKWLYSVENKGIGAVESKWLYSVESKRICSVLSKCVACGSGRCAIERSQALRRGGMC</sequence>
<dbReference type="AlphaFoldDB" id="A0A8S9UF24"/>
<dbReference type="EMBL" id="JAACNO010001784">
    <property type="protein sequence ID" value="KAF4137584.1"/>
    <property type="molecule type" value="Genomic_DNA"/>
</dbReference>
<protein>
    <submittedName>
        <fullName evidence="1">Uncharacterized protein</fullName>
    </submittedName>
</protein>
<proteinExistence type="predicted"/>
<accession>A0A8S9UF24</accession>
<reference evidence="1" key="1">
    <citation type="submission" date="2020-03" db="EMBL/GenBank/DDBJ databases">
        <title>Hybrid Assembly of Korean Phytophthora infestans isolates.</title>
        <authorList>
            <person name="Prokchorchik M."/>
            <person name="Lee Y."/>
            <person name="Seo J."/>
            <person name="Cho J.-H."/>
            <person name="Park Y.-E."/>
            <person name="Jang D.-C."/>
            <person name="Im J.-S."/>
            <person name="Choi J.-G."/>
            <person name="Park H.-J."/>
            <person name="Lee G.-B."/>
            <person name="Lee Y.-G."/>
            <person name="Hong S.-Y."/>
            <person name="Cho K."/>
            <person name="Sohn K.H."/>
        </authorList>
    </citation>
    <scope>NUCLEOTIDE SEQUENCE</scope>
    <source>
        <strain evidence="1">KR_2_A2</strain>
    </source>
</reference>
<evidence type="ECO:0000313" key="2">
    <source>
        <dbReference type="Proteomes" id="UP000704712"/>
    </source>
</evidence>
<organism evidence="1 2">
    <name type="scientific">Phytophthora infestans</name>
    <name type="common">Potato late blight agent</name>
    <name type="synonym">Botrytis infestans</name>
    <dbReference type="NCBI Taxonomy" id="4787"/>
    <lineage>
        <taxon>Eukaryota</taxon>
        <taxon>Sar</taxon>
        <taxon>Stramenopiles</taxon>
        <taxon>Oomycota</taxon>
        <taxon>Peronosporomycetes</taxon>
        <taxon>Peronosporales</taxon>
        <taxon>Peronosporaceae</taxon>
        <taxon>Phytophthora</taxon>
    </lineage>
</organism>
<name>A0A8S9UF24_PHYIN</name>
<evidence type="ECO:0000313" key="1">
    <source>
        <dbReference type="EMBL" id="KAF4137584.1"/>
    </source>
</evidence>
<gene>
    <name evidence="1" type="ORF">GN958_ATG13224</name>
</gene>